<evidence type="ECO:0000256" key="1">
    <source>
        <dbReference type="SAM" id="Phobius"/>
    </source>
</evidence>
<gene>
    <name evidence="2" type="ORF">CK203_024041</name>
</gene>
<accession>A0A438IQE5</accession>
<dbReference type="AlphaFoldDB" id="A0A438IQE5"/>
<keyword evidence="1" id="KW-1133">Transmembrane helix</keyword>
<proteinExistence type="predicted"/>
<dbReference type="Gene3D" id="3.30.70.330">
    <property type="match status" value="1"/>
</dbReference>
<protein>
    <submittedName>
        <fullName evidence="2">Uncharacterized protein</fullName>
    </submittedName>
</protein>
<dbReference type="InterPro" id="IPR012677">
    <property type="entry name" value="Nucleotide-bd_a/b_plait_sf"/>
</dbReference>
<feature type="transmembrane region" description="Helical" evidence="1">
    <location>
        <begin position="56"/>
        <end position="79"/>
    </location>
</feature>
<dbReference type="Proteomes" id="UP000288805">
    <property type="component" value="Unassembled WGS sequence"/>
</dbReference>
<comment type="caution">
    <text evidence="2">The sequence shown here is derived from an EMBL/GenBank/DDBJ whole genome shotgun (WGS) entry which is preliminary data.</text>
</comment>
<dbReference type="PANTHER" id="PTHR48167">
    <property type="entry name" value="EXPRESSED PROTEIN"/>
    <property type="match status" value="1"/>
</dbReference>
<name>A0A438IQE5_VITVI</name>
<organism evidence="2 3">
    <name type="scientific">Vitis vinifera</name>
    <name type="common">Grape</name>
    <dbReference type="NCBI Taxonomy" id="29760"/>
    <lineage>
        <taxon>Eukaryota</taxon>
        <taxon>Viridiplantae</taxon>
        <taxon>Streptophyta</taxon>
        <taxon>Embryophyta</taxon>
        <taxon>Tracheophyta</taxon>
        <taxon>Spermatophyta</taxon>
        <taxon>Magnoliopsida</taxon>
        <taxon>eudicotyledons</taxon>
        <taxon>Gunneridae</taxon>
        <taxon>Pentapetalae</taxon>
        <taxon>rosids</taxon>
        <taxon>Vitales</taxon>
        <taxon>Vitaceae</taxon>
        <taxon>Viteae</taxon>
        <taxon>Vitis</taxon>
    </lineage>
</organism>
<evidence type="ECO:0000313" key="3">
    <source>
        <dbReference type="Proteomes" id="UP000288805"/>
    </source>
</evidence>
<dbReference type="EMBL" id="QGNW01000091">
    <property type="protein sequence ID" value="RVW98845.1"/>
    <property type="molecule type" value="Genomic_DNA"/>
</dbReference>
<keyword evidence="1" id="KW-0812">Transmembrane</keyword>
<keyword evidence="1" id="KW-0472">Membrane</keyword>
<evidence type="ECO:0000313" key="2">
    <source>
        <dbReference type="EMBL" id="RVW98845.1"/>
    </source>
</evidence>
<reference evidence="2 3" key="1">
    <citation type="journal article" date="2018" name="PLoS Genet.">
        <title>Population sequencing reveals clonal diversity and ancestral inbreeding in the grapevine cultivar Chardonnay.</title>
        <authorList>
            <person name="Roach M.J."/>
            <person name="Johnson D.L."/>
            <person name="Bohlmann J."/>
            <person name="van Vuuren H.J."/>
            <person name="Jones S.J."/>
            <person name="Pretorius I.S."/>
            <person name="Schmidt S.A."/>
            <person name="Borneman A.R."/>
        </authorList>
    </citation>
    <scope>NUCLEOTIDE SEQUENCE [LARGE SCALE GENOMIC DNA]</scope>
    <source>
        <strain evidence="3">cv. Chardonnay</strain>
        <tissue evidence="2">Leaf</tissue>
    </source>
</reference>
<dbReference type="PANTHER" id="PTHR48167:SF2">
    <property type="entry name" value="EXPRESSED PROTEIN"/>
    <property type="match status" value="1"/>
</dbReference>
<sequence>MWKMNPVANANRWNRLLQTAKPSQGLPLLIRSFSTEAEAPQVSSSDPFLQPPSTGLGFMILMLGFSCLFPLLVLLSAVINEVDDFARVLKAQWGQYLYGREEGNRLLQMAIHHCSFDIYILTVFLSESGLVYGRLSGITKHTLRTDILNLLEGCNLTLQDVKVDYNRSYFPVGMMVQFPSRYAFDHAIKVINKKVACTIGQGNADRSQWDPLRTYDGKTVSINPVVGDKITLVHKLQYIVMVLLQGLPRNALPEDVERFLAGCEFNSSNIQLTTRQAFPDPIRMALVHFPSQSQAMNAFITKNRGFCLNNQILVRVLH</sequence>